<dbReference type="EMBL" id="CP009287">
    <property type="protein sequence ID" value="AIQ70884.1"/>
    <property type="molecule type" value="Genomic_DNA"/>
</dbReference>
<evidence type="ECO:0000259" key="1">
    <source>
        <dbReference type="PROSITE" id="PS50880"/>
    </source>
</evidence>
<dbReference type="AlphaFoldDB" id="A0A089NPB6"/>
<sequence length="118" mass="13408">MSITIIVEGKNDRSRLRRILAPEVDIQCTFGTLNTLKLETLRRKIGDGEVYLYMDNDSSGKKIRGILRDAFPDAVHIYTRKGYAGVEGTPDEYSITQLEKAGLEEFIIYPEPLPYLEP</sequence>
<keyword evidence="3" id="KW-1185">Reference proteome</keyword>
<dbReference type="STRING" id="189425.PGRAT_27100"/>
<dbReference type="KEGG" id="pgm:PGRAT_27100"/>
<name>A0A089NPB6_9BACL</name>
<dbReference type="Proteomes" id="UP000029500">
    <property type="component" value="Chromosome"/>
</dbReference>
<dbReference type="PROSITE" id="PS50880">
    <property type="entry name" value="TOPRIM"/>
    <property type="match status" value="1"/>
</dbReference>
<reference evidence="2 3" key="1">
    <citation type="submission" date="2014-08" db="EMBL/GenBank/DDBJ databases">
        <title>Comparative genomics of the Paenibacillus odorifer group.</title>
        <authorList>
            <person name="den Bakker H.C."/>
            <person name="Tsai Y.-C."/>
            <person name="Martin N."/>
            <person name="Korlach J."/>
            <person name="Wiedmann M."/>
        </authorList>
    </citation>
    <scope>NUCLEOTIDE SEQUENCE [LARGE SCALE GENOMIC DNA]</scope>
    <source>
        <strain evidence="2 3">DSM 15220</strain>
    </source>
</reference>
<dbReference type="OrthoDB" id="2417742at2"/>
<dbReference type="InterPro" id="IPR006171">
    <property type="entry name" value="TOPRIM_dom"/>
</dbReference>
<dbReference type="PANTHER" id="PTHR39156">
    <property type="entry name" value="RIBONUCLEASE M5"/>
    <property type="match status" value="1"/>
</dbReference>
<dbReference type="GO" id="GO:0006364">
    <property type="term" value="P:rRNA processing"/>
    <property type="evidence" value="ECO:0007669"/>
    <property type="project" value="TreeGrafter"/>
</dbReference>
<dbReference type="GO" id="GO:0043822">
    <property type="term" value="F:ribonuclease M5 activity"/>
    <property type="evidence" value="ECO:0007669"/>
    <property type="project" value="TreeGrafter"/>
</dbReference>
<feature type="domain" description="Toprim" evidence="1">
    <location>
        <begin position="2"/>
        <end position="86"/>
    </location>
</feature>
<organism evidence="2 3">
    <name type="scientific">Paenibacillus graminis</name>
    <dbReference type="NCBI Taxonomy" id="189425"/>
    <lineage>
        <taxon>Bacteria</taxon>
        <taxon>Bacillati</taxon>
        <taxon>Bacillota</taxon>
        <taxon>Bacilli</taxon>
        <taxon>Bacillales</taxon>
        <taxon>Paenibacillaceae</taxon>
        <taxon>Paenibacillus</taxon>
    </lineage>
</organism>
<dbReference type="SUPFAM" id="SSF110455">
    <property type="entry name" value="Toprim domain"/>
    <property type="match status" value="1"/>
</dbReference>
<dbReference type="RefSeq" id="WP_025706834.1">
    <property type="nucleotide sequence ID" value="NZ_CP009287.1"/>
</dbReference>
<dbReference type="eggNOG" id="COG1658">
    <property type="taxonomic scope" value="Bacteria"/>
</dbReference>
<gene>
    <name evidence="2" type="ORF">PGRAT_27100</name>
</gene>
<accession>A0A089NPB6</accession>
<proteinExistence type="predicted"/>
<evidence type="ECO:0000313" key="3">
    <source>
        <dbReference type="Proteomes" id="UP000029500"/>
    </source>
</evidence>
<protein>
    <submittedName>
        <fullName evidence="2">DNA primase</fullName>
    </submittedName>
</protein>
<dbReference type="PANTHER" id="PTHR39156:SF2">
    <property type="entry name" value="DNA PRIMASE (BACTERIAL TYPE) AND SMALL PRIMASE-LIKE PROTEINS"/>
    <property type="match status" value="1"/>
</dbReference>
<dbReference type="Gene3D" id="3.40.1360.10">
    <property type="match status" value="1"/>
</dbReference>
<dbReference type="HOGENOM" id="CLU_140818_0_0_9"/>
<evidence type="ECO:0000313" key="2">
    <source>
        <dbReference type="EMBL" id="AIQ70884.1"/>
    </source>
</evidence>